<dbReference type="Proteomes" id="UP000238034">
    <property type="component" value="Unassembled WGS sequence"/>
</dbReference>
<dbReference type="EMBL" id="PVTH01000005">
    <property type="protein sequence ID" value="PRY52583.1"/>
    <property type="molecule type" value="Genomic_DNA"/>
</dbReference>
<feature type="coiled-coil region" evidence="1">
    <location>
        <begin position="434"/>
        <end position="461"/>
    </location>
</feature>
<dbReference type="InterPro" id="IPR008756">
    <property type="entry name" value="Peptidase_M56"/>
</dbReference>
<keyword evidence="2" id="KW-0812">Transmembrane</keyword>
<evidence type="ECO:0000259" key="3">
    <source>
        <dbReference type="Pfam" id="PF05569"/>
    </source>
</evidence>
<proteinExistence type="predicted"/>
<protein>
    <submittedName>
        <fullName evidence="4">Beta-lactamase regulating signal transducer with metallopeptidase domain</fullName>
    </submittedName>
</protein>
<dbReference type="InterPro" id="IPR052173">
    <property type="entry name" value="Beta-lactam_resp_regulator"/>
</dbReference>
<dbReference type="PANTHER" id="PTHR34978:SF3">
    <property type="entry name" value="SLR0241 PROTEIN"/>
    <property type="match status" value="1"/>
</dbReference>
<reference evidence="4 5" key="1">
    <citation type="submission" date="2018-03" db="EMBL/GenBank/DDBJ databases">
        <title>Genomic Encyclopedia of Type Strains, Phase III (KMG-III): the genomes of soil and plant-associated and newly described type strains.</title>
        <authorList>
            <person name="Whitman W."/>
        </authorList>
    </citation>
    <scope>NUCLEOTIDE SEQUENCE [LARGE SCALE GENOMIC DNA]</scope>
    <source>
        <strain evidence="4 5">CGMCC 1.9313</strain>
    </source>
</reference>
<keyword evidence="2" id="KW-1133">Transmembrane helix</keyword>
<comment type="caution">
    <text evidence="4">The sequence shown here is derived from an EMBL/GenBank/DDBJ whole genome shotgun (WGS) entry which is preliminary data.</text>
</comment>
<accession>A0A2T0U3V2</accession>
<feature type="transmembrane region" description="Helical" evidence="2">
    <location>
        <begin position="107"/>
        <end position="126"/>
    </location>
</feature>
<dbReference type="CDD" id="cd07341">
    <property type="entry name" value="M56_BlaR1_MecR1_like"/>
    <property type="match status" value="1"/>
</dbReference>
<feature type="transmembrane region" description="Helical" evidence="2">
    <location>
        <begin position="46"/>
        <end position="66"/>
    </location>
</feature>
<keyword evidence="1" id="KW-0175">Coiled coil</keyword>
<dbReference type="Gene3D" id="3.30.2010.10">
    <property type="entry name" value="Metalloproteases ('zincins'), catalytic domain"/>
    <property type="match status" value="1"/>
</dbReference>
<evidence type="ECO:0000256" key="2">
    <source>
        <dbReference type="SAM" id="Phobius"/>
    </source>
</evidence>
<organism evidence="4 5">
    <name type="scientific">Arcticibacter pallidicorallinus</name>
    <dbReference type="NCBI Taxonomy" id="1259464"/>
    <lineage>
        <taxon>Bacteria</taxon>
        <taxon>Pseudomonadati</taxon>
        <taxon>Bacteroidota</taxon>
        <taxon>Sphingobacteriia</taxon>
        <taxon>Sphingobacteriales</taxon>
        <taxon>Sphingobacteriaceae</taxon>
        <taxon>Arcticibacter</taxon>
    </lineage>
</organism>
<dbReference type="RefSeq" id="WP_106293010.1">
    <property type="nucleotide sequence ID" value="NZ_PVTH01000005.1"/>
</dbReference>
<sequence>MGTSAFIEALTETLLISTAQAFAIVLFFRVMFGAVPDIPSAIKYRLWYSSLVLIFGLFIYTLFSLYHRKLEMDTVISAIQATQADTQQISWLEKVEAWKREYAKPIALLYFTGVVIQLLSLALAWFRTRSLGKGDPLLQDPVWLAKLNALSKKLGVVKHVTLHVSERIKVPLTAGFIKPVILLPVAMVSRLSPEQVESILLHELAHIKRLDYLWNMIQKVIESILFFNPFVWLIVKEINKEREYCCDEIVVSKTSDPLTYAKALLQLEVEVKCNELAMCANGNEKYPLLDRIKRVSGMTNPDPSPKTGLIVLATILCVGLSLAVALPQEEKDIVIVKNEKLSGKQQQTTVHSIEESISSADNDEGRPVLNKFLVRAATKANTICLEDATIGLHQDELRKHAEAVREHALLRAKHHASIRQHAEELKKHIEGQDLKDMQQELAKHSAAIAEAALDLQHLEELRLPPPPPELPKEQGKLHQQIEKLQRKFESPEWQAKHIALLRKVTNATRKVTSVDWGQTGEEISVHVEELVKGFDSLP</sequence>
<gene>
    <name evidence="4" type="ORF">B0I27_10549</name>
</gene>
<dbReference type="Pfam" id="PF05569">
    <property type="entry name" value="Peptidase_M56"/>
    <property type="match status" value="1"/>
</dbReference>
<evidence type="ECO:0000256" key="1">
    <source>
        <dbReference type="SAM" id="Coils"/>
    </source>
</evidence>
<dbReference type="AlphaFoldDB" id="A0A2T0U3V2"/>
<evidence type="ECO:0000313" key="4">
    <source>
        <dbReference type="EMBL" id="PRY52583.1"/>
    </source>
</evidence>
<dbReference type="OrthoDB" id="15218at2"/>
<evidence type="ECO:0000313" key="5">
    <source>
        <dbReference type="Proteomes" id="UP000238034"/>
    </source>
</evidence>
<name>A0A2T0U3V2_9SPHI</name>
<keyword evidence="5" id="KW-1185">Reference proteome</keyword>
<keyword evidence="2" id="KW-0472">Membrane</keyword>
<dbReference type="PANTHER" id="PTHR34978">
    <property type="entry name" value="POSSIBLE SENSOR-TRANSDUCER PROTEIN BLAR"/>
    <property type="match status" value="1"/>
</dbReference>
<feature type="transmembrane region" description="Helical" evidence="2">
    <location>
        <begin position="14"/>
        <end position="34"/>
    </location>
</feature>
<feature type="domain" description="Peptidase M56" evidence="3">
    <location>
        <begin position="16"/>
        <end position="293"/>
    </location>
</feature>